<dbReference type="AlphaFoldDB" id="A0A7R8YZC7"/>
<dbReference type="Proteomes" id="UP000594454">
    <property type="component" value="Chromosome 5"/>
</dbReference>
<feature type="region of interest" description="Disordered" evidence="1">
    <location>
        <begin position="186"/>
        <end position="238"/>
    </location>
</feature>
<proteinExistence type="predicted"/>
<reference evidence="3 4" key="1">
    <citation type="submission" date="2020-11" db="EMBL/GenBank/DDBJ databases">
        <authorList>
            <person name="Wallbank WR R."/>
            <person name="Pardo Diaz C."/>
            <person name="Kozak K."/>
            <person name="Martin S."/>
            <person name="Jiggins C."/>
            <person name="Moest M."/>
            <person name="Warren A I."/>
            <person name="Generalovic N T."/>
            <person name="Byers J.R.P. K."/>
            <person name="Montejo-Kovacevich G."/>
            <person name="Yen C E."/>
        </authorList>
    </citation>
    <scope>NUCLEOTIDE SEQUENCE [LARGE SCALE GENOMIC DNA]</scope>
</reference>
<organism evidence="3 4">
    <name type="scientific">Hermetia illucens</name>
    <name type="common">Black soldier fly</name>
    <dbReference type="NCBI Taxonomy" id="343691"/>
    <lineage>
        <taxon>Eukaryota</taxon>
        <taxon>Metazoa</taxon>
        <taxon>Ecdysozoa</taxon>
        <taxon>Arthropoda</taxon>
        <taxon>Hexapoda</taxon>
        <taxon>Insecta</taxon>
        <taxon>Pterygota</taxon>
        <taxon>Neoptera</taxon>
        <taxon>Endopterygota</taxon>
        <taxon>Diptera</taxon>
        <taxon>Brachycera</taxon>
        <taxon>Stratiomyomorpha</taxon>
        <taxon>Stratiomyidae</taxon>
        <taxon>Hermetiinae</taxon>
        <taxon>Hermetia</taxon>
    </lineage>
</organism>
<evidence type="ECO:0000256" key="1">
    <source>
        <dbReference type="SAM" id="MobiDB-lite"/>
    </source>
</evidence>
<gene>
    <name evidence="3" type="ORF">HERILL_LOCUS13821</name>
</gene>
<dbReference type="FunCoup" id="A0A7R8YZC7">
    <property type="interactions" value="1"/>
</dbReference>
<name>A0A7R8YZC7_HERIL</name>
<keyword evidence="4" id="KW-1185">Reference proteome</keyword>
<accession>A0A7R8YZC7</accession>
<dbReference type="OrthoDB" id="8195535at2759"/>
<protein>
    <submittedName>
        <fullName evidence="3">Uncharacterized protein</fullName>
    </submittedName>
</protein>
<feature type="compositionally biased region" description="Low complexity" evidence="1">
    <location>
        <begin position="223"/>
        <end position="236"/>
    </location>
</feature>
<feature type="signal peptide" evidence="2">
    <location>
        <begin position="1"/>
        <end position="17"/>
    </location>
</feature>
<keyword evidence="2" id="KW-0732">Signal</keyword>
<evidence type="ECO:0000256" key="2">
    <source>
        <dbReference type="SAM" id="SignalP"/>
    </source>
</evidence>
<evidence type="ECO:0000313" key="3">
    <source>
        <dbReference type="EMBL" id="CAD7091404.1"/>
    </source>
</evidence>
<dbReference type="EMBL" id="LR899013">
    <property type="protein sequence ID" value="CAD7091404.1"/>
    <property type="molecule type" value="Genomic_DNA"/>
</dbReference>
<evidence type="ECO:0000313" key="4">
    <source>
        <dbReference type="Proteomes" id="UP000594454"/>
    </source>
</evidence>
<sequence>MKILLLLLIALPISTLSYVVEKEIKVETNVQGPSADATITKRSGGGSFDFVSQIKKGFLSGAGRASAALASGSSGSSSSFNKPEEPVHANSVDFDPWSLKKSVFNTLFQAVKAITGGVTAIKGQIIKGSGYALSAGGSLIAASGDKITDVGKGIVNSAQLVPVSSHSAPAAPVAGKFASLSAASSGSSSGSSGSVPETGHGPTGHGEIVPSYDIPTAHQSYGPPSKSPSHYTSTSSQYLPPGTYTSGLHFTGPASYESSPHVSYLPIEGSPSFIHDRDSNSASTALKEIMQFLPKHETKKLTATYAAAPKRHKLVDQYEIPSDPIPTYKTYKKHISEPLAHNTLDHRPLHNLHHHHPYDAYHSLSLRQTKRSGGQTPNQNAIPNSLKTPYHIPQFKYVDQTPWKVSLNSGVPSAPLPSPSPTPITVEKSIAPLDIEALVATLEARKKTIGEQRSSISVQEPVKGRTDRKIPVPAEDSVPKTLNVEVLKSVGFQITDPELFNRELMYL</sequence>
<dbReference type="InParanoid" id="A0A7R8YZC7"/>
<feature type="chain" id="PRO_5031076615" evidence="2">
    <location>
        <begin position="18"/>
        <end position="507"/>
    </location>
</feature>